<dbReference type="CDD" id="cd00170">
    <property type="entry name" value="SEC14"/>
    <property type="match status" value="1"/>
</dbReference>
<evidence type="ECO:0000256" key="1">
    <source>
        <dbReference type="SAM" id="MobiDB-lite"/>
    </source>
</evidence>
<dbReference type="PROSITE" id="PS50191">
    <property type="entry name" value="CRAL_TRIO"/>
    <property type="match status" value="1"/>
</dbReference>
<dbReference type="OrthoDB" id="75724at2759"/>
<dbReference type="GO" id="GO:0008526">
    <property type="term" value="F:phosphatidylinositol transfer activity"/>
    <property type="evidence" value="ECO:0007669"/>
    <property type="project" value="TreeGrafter"/>
</dbReference>
<evidence type="ECO:0000313" key="3">
    <source>
        <dbReference type="EMBL" id="CDF35383.1"/>
    </source>
</evidence>
<keyword evidence="4" id="KW-1185">Reference proteome</keyword>
<dbReference type="PhylomeDB" id="R7QC64"/>
<dbReference type="Proteomes" id="UP000012073">
    <property type="component" value="Unassembled WGS sequence"/>
</dbReference>
<gene>
    <name evidence="3" type="ORF">CHC_T00003436001</name>
</gene>
<dbReference type="SMART" id="SM00516">
    <property type="entry name" value="SEC14"/>
    <property type="match status" value="1"/>
</dbReference>
<dbReference type="EMBL" id="HG001729">
    <property type="protein sequence ID" value="CDF35383.1"/>
    <property type="molecule type" value="Genomic_DNA"/>
</dbReference>
<reference evidence="4" key="1">
    <citation type="journal article" date="2013" name="Proc. Natl. Acad. Sci. U.S.A.">
        <title>Genome structure and metabolic features in the red seaweed Chondrus crispus shed light on evolution of the Archaeplastida.</title>
        <authorList>
            <person name="Collen J."/>
            <person name="Porcel B."/>
            <person name="Carre W."/>
            <person name="Ball S.G."/>
            <person name="Chaparro C."/>
            <person name="Tonon T."/>
            <person name="Barbeyron T."/>
            <person name="Michel G."/>
            <person name="Noel B."/>
            <person name="Valentin K."/>
            <person name="Elias M."/>
            <person name="Artiguenave F."/>
            <person name="Arun A."/>
            <person name="Aury J.M."/>
            <person name="Barbosa-Neto J.F."/>
            <person name="Bothwell J.H."/>
            <person name="Bouget F.Y."/>
            <person name="Brillet L."/>
            <person name="Cabello-Hurtado F."/>
            <person name="Capella-Gutierrez S."/>
            <person name="Charrier B."/>
            <person name="Cladiere L."/>
            <person name="Cock J.M."/>
            <person name="Coelho S.M."/>
            <person name="Colleoni C."/>
            <person name="Czjzek M."/>
            <person name="Da Silva C."/>
            <person name="Delage L."/>
            <person name="Denoeud F."/>
            <person name="Deschamps P."/>
            <person name="Dittami S.M."/>
            <person name="Gabaldon T."/>
            <person name="Gachon C.M."/>
            <person name="Groisillier A."/>
            <person name="Herve C."/>
            <person name="Jabbari K."/>
            <person name="Katinka M."/>
            <person name="Kloareg B."/>
            <person name="Kowalczyk N."/>
            <person name="Labadie K."/>
            <person name="Leblanc C."/>
            <person name="Lopez P.J."/>
            <person name="McLachlan D.H."/>
            <person name="Meslet-Cladiere L."/>
            <person name="Moustafa A."/>
            <person name="Nehr Z."/>
            <person name="Nyvall Collen P."/>
            <person name="Panaud O."/>
            <person name="Partensky F."/>
            <person name="Poulain J."/>
            <person name="Rensing S.A."/>
            <person name="Rousvoal S."/>
            <person name="Samson G."/>
            <person name="Symeonidi A."/>
            <person name="Weissenbach J."/>
            <person name="Zambounis A."/>
            <person name="Wincker P."/>
            <person name="Boyen C."/>
        </authorList>
    </citation>
    <scope>NUCLEOTIDE SEQUENCE [LARGE SCALE GENOMIC DNA]</scope>
    <source>
        <strain evidence="4">cv. Stackhouse</strain>
    </source>
</reference>
<dbReference type="KEGG" id="ccp:CHC_T00003436001"/>
<dbReference type="SMART" id="SM01100">
    <property type="entry name" value="CRAL_TRIO_N"/>
    <property type="match status" value="1"/>
</dbReference>
<dbReference type="RefSeq" id="XP_005715202.1">
    <property type="nucleotide sequence ID" value="XM_005715145.1"/>
</dbReference>
<accession>R7QC64</accession>
<dbReference type="InterPro" id="IPR036865">
    <property type="entry name" value="CRAL-TRIO_dom_sf"/>
</dbReference>
<evidence type="ECO:0000259" key="2">
    <source>
        <dbReference type="PROSITE" id="PS50191"/>
    </source>
</evidence>
<evidence type="ECO:0000313" key="4">
    <source>
        <dbReference type="Proteomes" id="UP000012073"/>
    </source>
</evidence>
<dbReference type="Gramene" id="CDF35383">
    <property type="protein sequence ID" value="CDF35383"/>
    <property type="gene ID" value="CHC_T00003436001"/>
</dbReference>
<dbReference type="InterPro" id="IPR036273">
    <property type="entry name" value="CRAL/TRIO_N_dom_sf"/>
</dbReference>
<dbReference type="SUPFAM" id="SSF52087">
    <property type="entry name" value="CRAL/TRIO domain"/>
    <property type="match status" value="1"/>
</dbReference>
<sequence>MNDGRLHASKLPQCTNPTGPHLFTISPITFMSRSSPCMAAAFLFVFIHRQLPSTQSCKPHFTIPHHPTPSHTIPHHPTPSRNARPAPSLAINNCSMRFHSHPKHSRALSALPSPPTQNETSLVSHLLQTFHALAGPLTPAEIARLTPKQTLLRYLRARSHSVPDAASMLHKSLLFHRNSPSPQVCPTCVRNPSSHSFFPLGPLDTPQARVESHLDANPVMYSNFHVTDRNPGHVVLHMRAAMEATFHPDSIHRMVWVMDFAGFTRADMSPGSAKRVLSLFADHYPERLGCAVIYDAPRAFSALWATVKLFAAPETVAKVVFINHGETRQQAFQQIGIEGKVYKRVCQEINLARREGATGTWWTRSPLPPLVDYGKDILKAAESPNY</sequence>
<dbReference type="InterPro" id="IPR001251">
    <property type="entry name" value="CRAL-TRIO_dom"/>
</dbReference>
<dbReference type="GeneID" id="17322911"/>
<dbReference type="SUPFAM" id="SSF46938">
    <property type="entry name" value="CRAL/TRIO N-terminal domain"/>
    <property type="match status" value="1"/>
</dbReference>
<dbReference type="PANTHER" id="PTHR45824:SF29">
    <property type="entry name" value="GH16843P"/>
    <property type="match status" value="1"/>
</dbReference>
<dbReference type="Pfam" id="PF03765">
    <property type="entry name" value="CRAL_TRIO_N"/>
    <property type="match status" value="1"/>
</dbReference>
<dbReference type="InterPro" id="IPR011074">
    <property type="entry name" value="CRAL/TRIO_N_dom"/>
</dbReference>
<dbReference type="AlphaFoldDB" id="R7QC64"/>
<proteinExistence type="predicted"/>
<protein>
    <recommendedName>
        <fullName evidence="2">CRAL-TRIO domain-containing protein</fullName>
    </recommendedName>
</protein>
<dbReference type="OMA" id="WIFSLAG"/>
<dbReference type="InterPro" id="IPR052578">
    <property type="entry name" value="PI_Transfer_CRAL-TRIO"/>
</dbReference>
<dbReference type="PANTHER" id="PTHR45824">
    <property type="entry name" value="GH16843P"/>
    <property type="match status" value="1"/>
</dbReference>
<name>R7QC64_CHOCR</name>
<organism evidence="3 4">
    <name type="scientific">Chondrus crispus</name>
    <name type="common">Carrageen Irish moss</name>
    <name type="synonym">Polymorpha crispa</name>
    <dbReference type="NCBI Taxonomy" id="2769"/>
    <lineage>
        <taxon>Eukaryota</taxon>
        <taxon>Rhodophyta</taxon>
        <taxon>Florideophyceae</taxon>
        <taxon>Rhodymeniophycidae</taxon>
        <taxon>Gigartinales</taxon>
        <taxon>Gigartinaceae</taxon>
        <taxon>Chondrus</taxon>
    </lineage>
</organism>
<dbReference type="Gene3D" id="3.40.525.10">
    <property type="entry name" value="CRAL-TRIO lipid binding domain"/>
    <property type="match status" value="1"/>
</dbReference>
<feature type="domain" description="CRAL-TRIO" evidence="2">
    <location>
        <begin position="257"/>
        <end position="363"/>
    </location>
</feature>
<dbReference type="Pfam" id="PF00650">
    <property type="entry name" value="CRAL_TRIO"/>
    <property type="match status" value="1"/>
</dbReference>
<feature type="region of interest" description="Disordered" evidence="1">
    <location>
        <begin position="64"/>
        <end position="88"/>
    </location>
</feature>